<name>A0A4R1FRH4_9PAST</name>
<feature type="transmembrane region" description="Helical" evidence="11">
    <location>
        <begin position="181"/>
        <end position="202"/>
    </location>
</feature>
<dbReference type="Pfam" id="PF01061">
    <property type="entry name" value="ABC2_membrane"/>
    <property type="match status" value="1"/>
</dbReference>
<evidence type="ECO:0000259" key="12">
    <source>
        <dbReference type="PROSITE" id="PS51012"/>
    </source>
</evidence>
<organism evidence="13 14">
    <name type="scientific">Volucribacter psittacicida</name>
    <dbReference type="NCBI Taxonomy" id="203482"/>
    <lineage>
        <taxon>Bacteria</taxon>
        <taxon>Pseudomonadati</taxon>
        <taxon>Pseudomonadota</taxon>
        <taxon>Gammaproteobacteria</taxon>
        <taxon>Pasteurellales</taxon>
        <taxon>Pasteurellaceae</taxon>
        <taxon>Volucribacter</taxon>
    </lineage>
</organism>
<keyword evidence="8 11" id="KW-1133">Transmembrane helix</keyword>
<evidence type="ECO:0000256" key="1">
    <source>
        <dbReference type="ARBA" id="ARBA00004651"/>
    </source>
</evidence>
<keyword evidence="10 11" id="KW-0472">Membrane</keyword>
<evidence type="ECO:0000256" key="3">
    <source>
        <dbReference type="ARBA" id="ARBA00022448"/>
    </source>
</evidence>
<dbReference type="GO" id="GO:0140359">
    <property type="term" value="F:ABC-type transporter activity"/>
    <property type="evidence" value="ECO:0007669"/>
    <property type="project" value="InterPro"/>
</dbReference>
<dbReference type="OrthoDB" id="9814458at2"/>
<evidence type="ECO:0000256" key="8">
    <source>
        <dbReference type="ARBA" id="ARBA00022989"/>
    </source>
</evidence>
<gene>
    <name evidence="13" type="ORF">EV694_1486</name>
</gene>
<dbReference type="PRINTS" id="PR00164">
    <property type="entry name" value="ABC2TRNSPORT"/>
</dbReference>
<dbReference type="AlphaFoldDB" id="A0A4R1FRH4"/>
<evidence type="ECO:0000256" key="2">
    <source>
        <dbReference type="ARBA" id="ARBA00007783"/>
    </source>
</evidence>
<feature type="transmembrane region" description="Helical" evidence="11">
    <location>
        <begin position="39"/>
        <end position="58"/>
    </location>
</feature>
<feature type="transmembrane region" description="Helical" evidence="11">
    <location>
        <begin position="238"/>
        <end position="255"/>
    </location>
</feature>
<protein>
    <recommendedName>
        <fullName evidence="11">Transport permease protein</fullName>
    </recommendedName>
</protein>
<keyword evidence="7" id="KW-0972">Capsule biogenesis/degradation</keyword>
<keyword evidence="9" id="KW-0625">Polysaccharide transport</keyword>
<reference evidence="13 14" key="1">
    <citation type="submission" date="2019-03" db="EMBL/GenBank/DDBJ databases">
        <title>Genomic Encyclopedia of Type Strains, Phase IV (KMG-IV): sequencing the most valuable type-strain genomes for metagenomic binning, comparative biology and taxonomic classification.</title>
        <authorList>
            <person name="Goeker M."/>
        </authorList>
    </citation>
    <scope>NUCLEOTIDE SEQUENCE [LARGE SCALE GENOMIC DNA]</scope>
    <source>
        <strain evidence="13 14">DSM 15534</strain>
    </source>
</reference>
<feature type="transmembrane region" description="Helical" evidence="11">
    <location>
        <begin position="64"/>
        <end position="81"/>
    </location>
</feature>
<dbReference type="GO" id="GO:0015774">
    <property type="term" value="P:polysaccharide transport"/>
    <property type="evidence" value="ECO:0007669"/>
    <property type="project" value="UniProtKB-KW"/>
</dbReference>
<dbReference type="GO" id="GO:0043190">
    <property type="term" value="C:ATP-binding cassette (ABC) transporter complex"/>
    <property type="evidence" value="ECO:0007669"/>
    <property type="project" value="InterPro"/>
</dbReference>
<evidence type="ECO:0000256" key="7">
    <source>
        <dbReference type="ARBA" id="ARBA00022903"/>
    </source>
</evidence>
<dbReference type="PANTHER" id="PTHR30413">
    <property type="entry name" value="INNER MEMBRANE TRANSPORT PERMEASE"/>
    <property type="match status" value="1"/>
</dbReference>
<evidence type="ECO:0000256" key="5">
    <source>
        <dbReference type="ARBA" id="ARBA00022597"/>
    </source>
</evidence>
<evidence type="ECO:0000256" key="4">
    <source>
        <dbReference type="ARBA" id="ARBA00022475"/>
    </source>
</evidence>
<dbReference type="GO" id="GO:0015920">
    <property type="term" value="P:lipopolysaccharide transport"/>
    <property type="evidence" value="ECO:0007669"/>
    <property type="project" value="TreeGrafter"/>
</dbReference>
<evidence type="ECO:0000313" key="14">
    <source>
        <dbReference type="Proteomes" id="UP000294702"/>
    </source>
</evidence>
<proteinExistence type="inferred from homology"/>
<dbReference type="PROSITE" id="PS51012">
    <property type="entry name" value="ABC_TM2"/>
    <property type="match status" value="1"/>
</dbReference>
<keyword evidence="5" id="KW-0762">Sugar transport</keyword>
<keyword evidence="6 11" id="KW-0812">Transmembrane</keyword>
<comment type="caution">
    <text evidence="13">The sequence shown here is derived from an EMBL/GenBank/DDBJ whole genome shotgun (WGS) entry which is preliminary data.</text>
</comment>
<evidence type="ECO:0000256" key="9">
    <source>
        <dbReference type="ARBA" id="ARBA00023047"/>
    </source>
</evidence>
<dbReference type="InterPro" id="IPR013525">
    <property type="entry name" value="ABC2_TM"/>
</dbReference>
<keyword evidence="4 11" id="KW-1003">Cell membrane</keyword>
<evidence type="ECO:0000256" key="10">
    <source>
        <dbReference type="ARBA" id="ARBA00023136"/>
    </source>
</evidence>
<keyword evidence="3 11" id="KW-0813">Transport</keyword>
<feature type="transmembrane region" description="Helical" evidence="11">
    <location>
        <begin position="118"/>
        <end position="141"/>
    </location>
</feature>
<dbReference type="InterPro" id="IPR047817">
    <property type="entry name" value="ABC2_TM_bact-type"/>
</dbReference>
<comment type="similarity">
    <text evidence="2 11">Belongs to the ABC-2 integral membrane protein family.</text>
</comment>
<feature type="transmembrane region" description="Helical" evidence="11">
    <location>
        <begin position="147"/>
        <end position="169"/>
    </location>
</feature>
<dbReference type="PANTHER" id="PTHR30413:SF10">
    <property type="entry name" value="CAPSULE POLYSACCHARIDE EXPORT INNER-MEMBRANE PROTEIN CTRC"/>
    <property type="match status" value="1"/>
</dbReference>
<evidence type="ECO:0000313" key="13">
    <source>
        <dbReference type="EMBL" id="TCJ97896.1"/>
    </source>
</evidence>
<dbReference type="InterPro" id="IPR000412">
    <property type="entry name" value="ABC_2_transport"/>
</dbReference>
<accession>A0A4R1FRH4</accession>
<evidence type="ECO:0000256" key="6">
    <source>
        <dbReference type="ARBA" id="ARBA00022692"/>
    </source>
</evidence>
<dbReference type="Proteomes" id="UP000294702">
    <property type="component" value="Unassembled WGS sequence"/>
</dbReference>
<dbReference type="EMBL" id="SMFT01000003">
    <property type="protein sequence ID" value="TCJ97896.1"/>
    <property type="molecule type" value="Genomic_DNA"/>
</dbReference>
<evidence type="ECO:0000256" key="11">
    <source>
        <dbReference type="RuleBase" id="RU361157"/>
    </source>
</evidence>
<dbReference type="RefSeq" id="WP_132691034.1">
    <property type="nucleotide sequence ID" value="NZ_SMFT01000003.1"/>
</dbReference>
<keyword evidence="14" id="KW-1185">Reference proteome</keyword>
<sequence>MNYGKKTTFKRSRVIQWRVIKALLLREIITRYGRRNIGFMWLFVEPLLMTVLIALLWGTVRANSFSTLNILAFTITGYPLMMMWRNASRRAIGAIAGNIGLLYHRNVRVLDTLLARMLLEIAGTTIAQLVIMTLFIALGLIDFPQDMFYMLLAWGLMAGFAIGLGLIIASIAQYFEPFGKIWGTLSFLMMPLSGVFFFVHSLPAQAQQYILWLPMVHGTEMFRKGYFGDTVITYEQPLFILTCDLVLIFIGLLLVKHFSKGVEPQ</sequence>
<feature type="domain" description="ABC transmembrane type-2" evidence="12">
    <location>
        <begin position="37"/>
        <end position="258"/>
    </location>
</feature>
<comment type="subcellular location">
    <subcellularLocation>
        <location evidence="11">Cell inner membrane</location>
        <topology evidence="11">Multi-pass membrane protein</topology>
    </subcellularLocation>
    <subcellularLocation>
        <location evidence="1">Cell membrane</location>
        <topology evidence="1">Multi-pass membrane protein</topology>
    </subcellularLocation>
</comment>